<dbReference type="AlphaFoldDB" id="A0AAF0C8J6"/>
<sequence>MKLAFFVDQFPVLSQTFVLNQITGLLDLGVDVTILALNRGDEKLNLHQDYRNYRLHERTVYLLDESHARCNKAVSRLFSLVRGCLGANSFTVLKSLNFWRYGHQAKSLLLGSITSQCHGPLEYDVILAHFGFNGVTANQLRELGVLQGQIVTVFHGFEISSHQALRQHQKNYKILFNQGACLLPISELWQQKLIALGASPDKTVVHRMGIDLKRFKYCPPKLTERDDSTAGGNRRALQLFTVARFTEKKGLRYALEAVAKLKDRIDVNYRLGGYGELMADVQRLIIELGISEQVILLGPVGQQEVEEELSRADVFLQPSITALNGDMEGIPVTIMEAMARGTLVVSTFHSGIPELITHEKHGLLSRERDVEALTENLLRAYQAPAEMAVIRESARRQIEALGDIDNLNQDLLVKLQQLLP</sequence>
<keyword evidence="6" id="KW-1185">Reference proteome</keyword>
<dbReference type="KEGG" id="tvd:SG34_021615"/>
<keyword evidence="3" id="KW-0808">Transferase</keyword>
<comment type="similarity">
    <text evidence="1">Belongs to the glycosyltransferase group 1 family. Glycosyltransferase 4 subfamily.</text>
</comment>
<evidence type="ECO:0000256" key="3">
    <source>
        <dbReference type="ARBA" id="ARBA00022679"/>
    </source>
</evidence>
<evidence type="ECO:0000256" key="1">
    <source>
        <dbReference type="ARBA" id="ARBA00009481"/>
    </source>
</evidence>
<accession>A0AAF0C8J6</accession>
<dbReference type="Pfam" id="PF00534">
    <property type="entry name" value="Glycos_transf_1"/>
    <property type="match status" value="1"/>
</dbReference>
<dbReference type="GO" id="GO:1901135">
    <property type="term" value="P:carbohydrate derivative metabolic process"/>
    <property type="evidence" value="ECO:0007669"/>
    <property type="project" value="UniProtKB-ARBA"/>
</dbReference>
<gene>
    <name evidence="5" type="ORF">SG34_021615</name>
</gene>
<dbReference type="PANTHER" id="PTHR12526">
    <property type="entry name" value="GLYCOSYLTRANSFERASE"/>
    <property type="match status" value="1"/>
</dbReference>
<evidence type="ECO:0000259" key="4">
    <source>
        <dbReference type="Pfam" id="PF00534"/>
    </source>
</evidence>
<protein>
    <submittedName>
        <fullName evidence="5">Glycosyltransferase</fullName>
    </submittedName>
</protein>
<evidence type="ECO:0000313" key="6">
    <source>
        <dbReference type="Proteomes" id="UP000032352"/>
    </source>
</evidence>
<dbReference type="SUPFAM" id="SSF53756">
    <property type="entry name" value="UDP-Glycosyltransferase/glycogen phosphorylase"/>
    <property type="match status" value="1"/>
</dbReference>
<evidence type="ECO:0000256" key="2">
    <source>
        <dbReference type="ARBA" id="ARBA00022676"/>
    </source>
</evidence>
<dbReference type="Proteomes" id="UP000032352">
    <property type="component" value="Chromosome"/>
</dbReference>
<organism evidence="5 6">
    <name type="scientific">Thalassomonas viridans</name>
    <dbReference type="NCBI Taxonomy" id="137584"/>
    <lineage>
        <taxon>Bacteria</taxon>
        <taxon>Pseudomonadati</taxon>
        <taxon>Pseudomonadota</taxon>
        <taxon>Gammaproteobacteria</taxon>
        <taxon>Alteromonadales</taxon>
        <taxon>Colwelliaceae</taxon>
        <taxon>Thalassomonas</taxon>
    </lineage>
</organism>
<dbReference type="GO" id="GO:0016757">
    <property type="term" value="F:glycosyltransferase activity"/>
    <property type="evidence" value="ECO:0007669"/>
    <property type="project" value="UniProtKB-KW"/>
</dbReference>
<evidence type="ECO:0000313" key="5">
    <source>
        <dbReference type="EMBL" id="WDE03944.1"/>
    </source>
</evidence>
<feature type="domain" description="Glycosyl transferase family 1" evidence="4">
    <location>
        <begin position="238"/>
        <end position="396"/>
    </location>
</feature>
<dbReference type="Gene3D" id="3.40.50.2000">
    <property type="entry name" value="Glycogen Phosphorylase B"/>
    <property type="match status" value="2"/>
</dbReference>
<dbReference type="PANTHER" id="PTHR12526:SF640">
    <property type="entry name" value="COLANIC ACID BIOSYNTHESIS GLYCOSYLTRANSFERASE WCAL-RELATED"/>
    <property type="match status" value="1"/>
</dbReference>
<reference evidence="5 6" key="2">
    <citation type="journal article" date="2022" name="Mar. Drugs">
        <title>Bioassay-Guided Fractionation Leads to the Detection of Cholic Acid Generated by the Rare Thalassomonas sp.</title>
        <authorList>
            <person name="Pheiffer F."/>
            <person name="Schneider Y.K."/>
            <person name="Hansen E.H."/>
            <person name="Andersen J.H."/>
            <person name="Isaksson J."/>
            <person name="Busche T."/>
            <person name="R C."/>
            <person name="Kalinowski J."/>
            <person name="Zyl L.V."/>
            <person name="Trindade M."/>
        </authorList>
    </citation>
    <scope>NUCLEOTIDE SEQUENCE [LARGE SCALE GENOMIC DNA]</scope>
    <source>
        <strain evidence="5 6">XOM25</strain>
    </source>
</reference>
<dbReference type="InterPro" id="IPR001296">
    <property type="entry name" value="Glyco_trans_1"/>
</dbReference>
<reference evidence="5 6" key="1">
    <citation type="journal article" date="2015" name="Genome Announc.">
        <title>Draft Genome Sequences of Marine Isolates of Thalassomonas viridans and Thalassomonas actiniarum.</title>
        <authorList>
            <person name="Olonade I."/>
            <person name="van Zyl L.J."/>
            <person name="Trindade M."/>
        </authorList>
    </citation>
    <scope>NUCLEOTIDE SEQUENCE [LARGE SCALE GENOMIC DNA]</scope>
    <source>
        <strain evidence="5 6">XOM25</strain>
    </source>
</reference>
<dbReference type="RefSeq" id="WP_044836571.1">
    <property type="nucleotide sequence ID" value="NZ_CP059733.1"/>
</dbReference>
<name>A0AAF0C8J6_9GAMM</name>
<proteinExistence type="inferred from homology"/>
<dbReference type="EMBL" id="CP059733">
    <property type="protein sequence ID" value="WDE03944.1"/>
    <property type="molecule type" value="Genomic_DNA"/>
</dbReference>
<keyword evidence="2" id="KW-0328">Glycosyltransferase</keyword>